<dbReference type="FunFam" id="3.30.70.270:FF:000001">
    <property type="entry name" value="Diguanylate cyclase domain protein"/>
    <property type="match status" value="1"/>
</dbReference>
<dbReference type="SUPFAM" id="SSF55073">
    <property type="entry name" value="Nucleotide cyclase"/>
    <property type="match status" value="1"/>
</dbReference>
<dbReference type="CDD" id="cd01948">
    <property type="entry name" value="EAL"/>
    <property type="match status" value="1"/>
</dbReference>
<dbReference type="Proteomes" id="UP000243679">
    <property type="component" value="Chromosome"/>
</dbReference>
<dbReference type="SUPFAM" id="SSF141868">
    <property type="entry name" value="EAL domain-like"/>
    <property type="match status" value="1"/>
</dbReference>
<dbReference type="InterPro" id="IPR029150">
    <property type="entry name" value="dCache_3"/>
</dbReference>
<comment type="cofactor">
    <cofactor evidence="1">
        <name>Mg(2+)</name>
        <dbReference type="ChEBI" id="CHEBI:18420"/>
    </cofactor>
</comment>
<dbReference type="InterPro" id="IPR029787">
    <property type="entry name" value="Nucleotide_cyclase"/>
</dbReference>
<dbReference type="PANTHER" id="PTHR44757:SF4">
    <property type="entry name" value="DIGUANYLATE CYCLASE DGCE-RELATED"/>
    <property type="match status" value="1"/>
</dbReference>
<dbReference type="Gene3D" id="3.30.450.20">
    <property type="entry name" value="PAS domain"/>
    <property type="match status" value="1"/>
</dbReference>
<accession>A0A1Q2SPQ5</accession>
<dbReference type="AlphaFoldDB" id="A0A1Q2SPQ5"/>
<feature type="domain" description="PAS" evidence="3">
    <location>
        <begin position="402"/>
        <end position="447"/>
    </location>
</feature>
<dbReference type="NCBIfam" id="TIGR00229">
    <property type="entry name" value="sensory_box"/>
    <property type="match status" value="1"/>
</dbReference>
<protein>
    <submittedName>
        <fullName evidence="6">PAS/PAC sensor(S)-containing diguanylate cyclase/phosphodiesterase</fullName>
    </submittedName>
</protein>
<dbReference type="PANTHER" id="PTHR44757">
    <property type="entry name" value="DIGUANYLATE CYCLASE DGCP"/>
    <property type="match status" value="1"/>
</dbReference>
<dbReference type="KEGG" id="ntt:TAO_1717"/>
<evidence type="ECO:0000256" key="2">
    <source>
        <dbReference type="SAM" id="Phobius"/>
    </source>
</evidence>
<dbReference type="CDD" id="cd01949">
    <property type="entry name" value="GGDEF"/>
    <property type="match status" value="1"/>
</dbReference>
<feature type="transmembrane region" description="Helical" evidence="2">
    <location>
        <begin position="303"/>
        <end position="327"/>
    </location>
</feature>
<dbReference type="Pfam" id="PF14827">
    <property type="entry name" value="dCache_3"/>
    <property type="match status" value="1"/>
</dbReference>
<dbReference type="PROSITE" id="PS50112">
    <property type="entry name" value="PAS"/>
    <property type="match status" value="1"/>
</dbReference>
<dbReference type="InterPro" id="IPR052155">
    <property type="entry name" value="Biofilm_reg_signaling"/>
</dbReference>
<dbReference type="EMBL" id="AP014836">
    <property type="protein sequence ID" value="BAW81087.1"/>
    <property type="molecule type" value="Genomic_DNA"/>
</dbReference>
<evidence type="ECO:0000259" key="4">
    <source>
        <dbReference type="PROSITE" id="PS50883"/>
    </source>
</evidence>
<dbReference type="InterPro" id="IPR001633">
    <property type="entry name" value="EAL_dom"/>
</dbReference>
<dbReference type="Gene3D" id="3.30.70.270">
    <property type="match status" value="1"/>
</dbReference>
<dbReference type="CDD" id="cd00130">
    <property type="entry name" value="PAS"/>
    <property type="match status" value="1"/>
</dbReference>
<evidence type="ECO:0000259" key="5">
    <source>
        <dbReference type="PROSITE" id="PS50887"/>
    </source>
</evidence>
<feature type="transmembrane region" description="Helical" evidence="2">
    <location>
        <begin position="20"/>
        <end position="42"/>
    </location>
</feature>
<dbReference type="SUPFAM" id="SSF55785">
    <property type="entry name" value="PYP-like sensor domain (PAS domain)"/>
    <property type="match status" value="1"/>
</dbReference>
<keyword evidence="2" id="KW-1133">Transmembrane helix</keyword>
<dbReference type="Gene3D" id="3.20.20.450">
    <property type="entry name" value="EAL domain"/>
    <property type="match status" value="1"/>
</dbReference>
<dbReference type="OrthoDB" id="9787514at2"/>
<dbReference type="RefSeq" id="WP_096527563.1">
    <property type="nucleotide sequence ID" value="NZ_AP014836.1"/>
</dbReference>
<dbReference type="NCBIfam" id="TIGR00254">
    <property type="entry name" value="GGDEF"/>
    <property type="match status" value="1"/>
</dbReference>
<reference evidence="6 7" key="1">
    <citation type="journal article" date="2017" name="ISME J.">
        <title>An acid-tolerant ammonia-oxidizing ?-proteobacterium from soil.</title>
        <authorList>
            <person name="Hayatsu M."/>
            <person name="Tago K."/>
            <person name="Uchiyama I."/>
            <person name="Toyoda A."/>
            <person name="Wang Y."/>
            <person name="Shimomura Y."/>
            <person name="Okubo T."/>
            <person name="Kurisu F."/>
            <person name="Hirono Y."/>
            <person name="Nonaka K."/>
            <person name="Akiyama H."/>
            <person name="Itoh T."/>
            <person name="Takami H."/>
        </authorList>
    </citation>
    <scope>NUCLEOTIDE SEQUENCE [LARGE SCALE GENOMIC DNA]</scope>
    <source>
        <strain evidence="6 7">TAO100</strain>
    </source>
</reference>
<sequence length="993" mass="112347">MQDTEQAPLLRFLSLKWKAALVFSLILIAIIVSLGGMAYVSLLHQFTVQREQAYLDYQRQIQGIMEHSYSHMEKLADIMPLIYEKGSEDNSLLGRIQAISIQHKNLLQTSWGLKIVGLYSTNNELLGTWEPQMDTSQVSEWVYAANETEQPVTGLDCKNTCIQYIAVPLLDEDDGGVLLLSCSLADIATTFHKISGSDISIIADDEISPENEAKSYPLLPEWGVRVEVFTHVNRNLRLLQAVARHHALATIDTQSVWQSYRGREYEIQLMAIKTGSDEGLLRLAIISDLTDKLAAIQVEAQKIFLGGFIGLVISEALLLILLEIAIVRLRRVAVSLPYLADHNFEATRENLESPARQPWWQDEISVLDNATFTLSYQLEILQTEIQERTLRLAERSNDLIRERDFVTGLLNTAPVIILTQNAAGQVTMLNRQGLMITGYNIDEIMGRPFNNLLAGNKNLPRIIQELEELRVGYRDHLRVDMVLRSRNGEQRIISWLHSRLTARSPYDGVLLSVGHDVTERKQAEQKLTWLADHDPLTELFNRRRFQHEFEQILIDSQHHQRNGSLLYFDLDQFKYINDTYGHQSGDLLLKAVADKLRQVIRANDIVARLGGDEFAVVIAECDTQGAIQTAKRVCTQLGELEFPILGHSHSISASIGITLFPLHGATAPELMANADLAMYQAKDAGRGGWHLFSIDEKARDQMRKQVYWKEQIEQALREDRFLLYFQPILEIKTNTIHHYEVLLRMRDSEGKIIISPDKFIPVAEKSGLIHAIDHLVLRKAITKISQLPQEHKLTFSINLSGRVVDDPNLLPILEGLLNTTNIDPSLLIFEITETAAVANLVAAENFIRKIKAYGCYFAMDDFGMGFSSFFYLKHLPVDYIKIDGTFVRQLVENPQDRVLIKALSDIAKGLGKKSVAEFVESAEILALLREYGVDYAQGYYVGRPDIYIAETHKFSRGNKLVWCSDDLRWARADNTALISSSPLNDEDSCGEQA</sequence>
<dbReference type="PROSITE" id="PS50887">
    <property type="entry name" value="GGDEF"/>
    <property type="match status" value="1"/>
</dbReference>
<dbReference type="InterPro" id="IPR043128">
    <property type="entry name" value="Rev_trsase/Diguanyl_cyclase"/>
</dbReference>
<dbReference type="SMART" id="SM00052">
    <property type="entry name" value="EAL"/>
    <property type="match status" value="1"/>
</dbReference>
<gene>
    <name evidence="6" type="ORF">TAO_1717</name>
</gene>
<keyword evidence="2" id="KW-0812">Transmembrane</keyword>
<dbReference type="GO" id="GO:0003824">
    <property type="term" value="F:catalytic activity"/>
    <property type="evidence" value="ECO:0007669"/>
    <property type="project" value="UniProtKB-ARBA"/>
</dbReference>
<feature type="domain" description="EAL" evidence="4">
    <location>
        <begin position="705"/>
        <end position="958"/>
    </location>
</feature>
<dbReference type="Pfam" id="PF00990">
    <property type="entry name" value="GGDEF"/>
    <property type="match status" value="1"/>
</dbReference>
<evidence type="ECO:0000259" key="3">
    <source>
        <dbReference type="PROSITE" id="PS50112"/>
    </source>
</evidence>
<dbReference type="InterPro" id="IPR035919">
    <property type="entry name" value="EAL_sf"/>
</dbReference>
<dbReference type="Pfam" id="PF00563">
    <property type="entry name" value="EAL"/>
    <property type="match status" value="1"/>
</dbReference>
<evidence type="ECO:0000256" key="1">
    <source>
        <dbReference type="ARBA" id="ARBA00001946"/>
    </source>
</evidence>
<dbReference type="InterPro" id="IPR035965">
    <property type="entry name" value="PAS-like_dom_sf"/>
</dbReference>
<dbReference type="SMART" id="SM00091">
    <property type="entry name" value="PAS"/>
    <property type="match status" value="1"/>
</dbReference>
<name>A0A1Q2SPQ5_9GAMM</name>
<evidence type="ECO:0000313" key="7">
    <source>
        <dbReference type="Proteomes" id="UP000243679"/>
    </source>
</evidence>
<feature type="domain" description="GGDEF" evidence="5">
    <location>
        <begin position="561"/>
        <end position="694"/>
    </location>
</feature>
<keyword evidence="2" id="KW-0472">Membrane</keyword>
<dbReference type="SMART" id="SM00267">
    <property type="entry name" value="GGDEF"/>
    <property type="match status" value="1"/>
</dbReference>
<evidence type="ECO:0000313" key="6">
    <source>
        <dbReference type="EMBL" id="BAW81087.1"/>
    </source>
</evidence>
<organism evidence="6 7">
    <name type="scientific">Candidatus Nitrosoglobus terrae</name>
    <dbReference type="NCBI Taxonomy" id="1630141"/>
    <lineage>
        <taxon>Bacteria</taxon>
        <taxon>Pseudomonadati</taxon>
        <taxon>Pseudomonadota</taxon>
        <taxon>Gammaproteobacteria</taxon>
        <taxon>Chromatiales</taxon>
        <taxon>Chromatiaceae</taxon>
        <taxon>Candidatus Nitrosoglobus</taxon>
    </lineage>
</organism>
<dbReference type="PROSITE" id="PS50883">
    <property type="entry name" value="EAL"/>
    <property type="match status" value="1"/>
</dbReference>
<dbReference type="InterPro" id="IPR000160">
    <property type="entry name" value="GGDEF_dom"/>
</dbReference>
<dbReference type="InterPro" id="IPR000014">
    <property type="entry name" value="PAS"/>
</dbReference>
<proteinExistence type="predicted"/>
<keyword evidence="7" id="KW-1185">Reference proteome</keyword>